<dbReference type="InterPro" id="IPR036129">
    <property type="entry name" value="Glycerate_kinase_sf"/>
</dbReference>
<protein>
    <submittedName>
        <fullName evidence="4">GlxK</fullName>
    </submittedName>
</protein>
<dbReference type="EMBL" id="JAOPGA020001346">
    <property type="protein sequence ID" value="KAL0487442.1"/>
    <property type="molecule type" value="Genomic_DNA"/>
</dbReference>
<evidence type="ECO:0000256" key="1">
    <source>
        <dbReference type="ARBA" id="ARBA00006284"/>
    </source>
</evidence>
<dbReference type="AlphaFoldDB" id="A0AAW2ZC25"/>
<reference evidence="4 5" key="1">
    <citation type="submission" date="2024-03" db="EMBL/GenBank/DDBJ databases">
        <title>The Acrasis kona genome and developmental transcriptomes reveal deep origins of eukaryotic multicellular pathways.</title>
        <authorList>
            <person name="Sheikh S."/>
            <person name="Fu C.-J."/>
            <person name="Brown M.W."/>
            <person name="Baldauf S.L."/>
        </authorList>
    </citation>
    <scope>NUCLEOTIDE SEQUENCE [LARGE SCALE GENOMIC DNA]</scope>
    <source>
        <strain evidence="4 5">ATCC MYA-3509</strain>
    </source>
</reference>
<dbReference type="GO" id="GO:0031388">
    <property type="term" value="P:organic acid phosphorylation"/>
    <property type="evidence" value="ECO:0007669"/>
    <property type="project" value="InterPro"/>
</dbReference>
<dbReference type="PANTHER" id="PTHR21599:SF0">
    <property type="entry name" value="GLYCERATE KINASE"/>
    <property type="match status" value="1"/>
</dbReference>
<dbReference type="GO" id="GO:0008887">
    <property type="term" value="F:glycerate kinase activity"/>
    <property type="evidence" value="ECO:0007669"/>
    <property type="project" value="InterPro"/>
</dbReference>
<keyword evidence="3" id="KW-0418">Kinase</keyword>
<dbReference type="InterPro" id="IPR018197">
    <property type="entry name" value="Glycerate_kinase_RE-like"/>
</dbReference>
<gene>
    <name evidence="4" type="ORF">AKO1_004154</name>
</gene>
<comment type="similarity">
    <text evidence="1">Belongs to the glycerate kinase type-1 family.</text>
</comment>
<dbReference type="PIRSF" id="PIRSF006078">
    <property type="entry name" value="GlxK"/>
    <property type="match status" value="1"/>
</dbReference>
<dbReference type="InterPro" id="IPR018193">
    <property type="entry name" value="Glyc_kinase_flavodox-like_fold"/>
</dbReference>
<dbReference type="PANTHER" id="PTHR21599">
    <property type="entry name" value="GLYCERATE KINASE"/>
    <property type="match status" value="1"/>
</dbReference>
<keyword evidence="5" id="KW-1185">Reference proteome</keyword>
<name>A0AAW2ZC25_9EUKA</name>
<keyword evidence="2" id="KW-0808">Transferase</keyword>
<dbReference type="NCBIfam" id="TIGR00045">
    <property type="entry name" value="glycerate kinase"/>
    <property type="match status" value="1"/>
</dbReference>
<dbReference type="Proteomes" id="UP001431209">
    <property type="component" value="Unassembled WGS sequence"/>
</dbReference>
<accession>A0AAW2ZC25</accession>
<dbReference type="Gene3D" id="3.90.1510.10">
    <property type="entry name" value="Glycerate kinase, domain 2"/>
    <property type="match status" value="1"/>
</dbReference>
<dbReference type="SUPFAM" id="SSF110738">
    <property type="entry name" value="Glycerate kinase I"/>
    <property type="match status" value="1"/>
</dbReference>
<evidence type="ECO:0000313" key="5">
    <source>
        <dbReference type="Proteomes" id="UP001431209"/>
    </source>
</evidence>
<comment type="caution">
    <text evidence="4">The sequence shown here is derived from an EMBL/GenBank/DDBJ whole genome shotgun (WGS) entry which is preliminary data.</text>
</comment>
<proteinExistence type="inferred from homology"/>
<organism evidence="4 5">
    <name type="scientific">Acrasis kona</name>
    <dbReference type="NCBI Taxonomy" id="1008807"/>
    <lineage>
        <taxon>Eukaryota</taxon>
        <taxon>Discoba</taxon>
        <taxon>Heterolobosea</taxon>
        <taxon>Tetramitia</taxon>
        <taxon>Eutetramitia</taxon>
        <taxon>Acrasidae</taxon>
        <taxon>Acrasis</taxon>
    </lineage>
</organism>
<dbReference type="Pfam" id="PF02595">
    <property type="entry name" value="Gly_kinase"/>
    <property type="match status" value="1"/>
</dbReference>
<sequence length="404" mass="43273">MQKGKSNEVKVLCCTDKFKDSLGAYQIGEVVLRTLVKNFGNVQTVNIPLSDGGDGFIHAISQGISGSNNSKMNVKTHTVTGPLCNSISSEYAIVQNNLGRNLFAVLEMAKTSGLQLVPVNSRNPMNTTTKGLGELIKKLHDEDNISTILLGIGGSATNDAGLGALQALGVKTVLHNGEQPETLCGKHLKEIKSIDVSNLTISNNLEINISCDVTNPFIGENGAVHTFGKQKGLITKEQRDEMESAMVHVSGLLKQSTGIDVSTKQGAGAAGGIAGGFFAVMNSNVNKNKGHSVVLKSGVNVISDFVDLERNIKEADVIVTGEGCYDEQTAQGKVVSHVEMLCDKYNKPCVVLCGKNENLNSKSVVLELMSMFPFEESMNHTAKCIETIIEKNLHLFSRHINSSL</sequence>
<dbReference type="InterPro" id="IPR004381">
    <property type="entry name" value="Glycerate_kinase"/>
</dbReference>
<evidence type="ECO:0000256" key="3">
    <source>
        <dbReference type="ARBA" id="ARBA00022777"/>
    </source>
</evidence>
<dbReference type="Gene3D" id="3.40.50.10350">
    <property type="entry name" value="Glycerate kinase, domain 1"/>
    <property type="match status" value="1"/>
</dbReference>
<evidence type="ECO:0000256" key="2">
    <source>
        <dbReference type="ARBA" id="ARBA00022679"/>
    </source>
</evidence>
<evidence type="ECO:0000313" key="4">
    <source>
        <dbReference type="EMBL" id="KAL0487442.1"/>
    </source>
</evidence>